<dbReference type="EMBL" id="RIAS01000017">
    <property type="protein sequence ID" value="KAA8786975.1"/>
    <property type="molecule type" value="Genomic_DNA"/>
</dbReference>
<evidence type="ECO:0000256" key="1">
    <source>
        <dbReference type="SAM" id="Phobius"/>
    </source>
</evidence>
<dbReference type="RefSeq" id="WP_123066647.1">
    <property type="nucleotide sequence ID" value="NZ_RIAS01000017.1"/>
</dbReference>
<dbReference type="Proteomes" id="UP000323664">
    <property type="component" value="Unassembled WGS sequence"/>
</dbReference>
<keyword evidence="1" id="KW-1133">Transmembrane helix</keyword>
<feature type="transmembrane region" description="Helical" evidence="1">
    <location>
        <begin position="6"/>
        <end position="24"/>
    </location>
</feature>
<accession>A0A5M9WZG1</accession>
<gene>
    <name evidence="2" type="ORF">EC604_24395</name>
</gene>
<evidence type="ECO:0000313" key="3">
    <source>
        <dbReference type="Proteomes" id="UP000323664"/>
    </source>
</evidence>
<keyword evidence="1" id="KW-0472">Membrane</keyword>
<dbReference type="Gene3D" id="2.40.30.170">
    <property type="match status" value="1"/>
</dbReference>
<proteinExistence type="predicted"/>
<organism evidence="2 3">
    <name type="scientific">Paenibacillus amylolyticus</name>
    <dbReference type="NCBI Taxonomy" id="1451"/>
    <lineage>
        <taxon>Bacteria</taxon>
        <taxon>Bacillati</taxon>
        <taxon>Bacillota</taxon>
        <taxon>Bacilli</taxon>
        <taxon>Bacillales</taxon>
        <taxon>Paenibacillaceae</taxon>
        <taxon>Paenibacillus</taxon>
    </lineage>
</organism>
<sequence>MRSKWGLYIIIMLIIILAGGLLIAKGTDAVSQAENNKQGILNTAQDAAAYYVDFYIPESQIEQFHADQKINVHFPYLEQPLVKEGVVTSVAPSPQFANLRMTREKGQADLSMYLIRISVPTSKDLLPGMTAEVQLDNITD</sequence>
<dbReference type="AlphaFoldDB" id="A0A5M9WZG1"/>
<dbReference type="OrthoDB" id="1634554at2"/>
<reference evidence="2 3" key="1">
    <citation type="journal article" date="2019" name="J. Ind. Microbiol. Biotechnol.">
        <title>Paenibacillus amylolyticus 27C64 has a diverse set of carbohydrate-active enzymes and complete pectin deconstruction system.</title>
        <authorList>
            <person name="Keggi C."/>
            <person name="Doran-Peterson J."/>
        </authorList>
    </citation>
    <scope>NUCLEOTIDE SEQUENCE [LARGE SCALE GENOMIC DNA]</scope>
    <source>
        <strain evidence="2 3">27C64</strain>
    </source>
</reference>
<evidence type="ECO:0000313" key="2">
    <source>
        <dbReference type="EMBL" id="KAA8786975.1"/>
    </source>
</evidence>
<keyword evidence="1" id="KW-0812">Transmembrane</keyword>
<comment type="caution">
    <text evidence="2">The sequence shown here is derived from an EMBL/GenBank/DDBJ whole genome shotgun (WGS) entry which is preliminary data.</text>
</comment>
<name>A0A5M9WZG1_PAEAM</name>
<protein>
    <submittedName>
        <fullName evidence="2">HlyD family secretion protein</fullName>
    </submittedName>
</protein>